<dbReference type="GO" id="GO:0008312">
    <property type="term" value="F:7S RNA binding"/>
    <property type="evidence" value="ECO:0007669"/>
    <property type="project" value="UniProtKB-UniRule"/>
</dbReference>
<reference evidence="6" key="1">
    <citation type="journal article" date="2020" name="mSystems">
        <title>Genome- and Community-Level Interaction Insights into Carbon Utilization and Element Cycling Functions of Hydrothermarchaeota in Hydrothermal Sediment.</title>
        <authorList>
            <person name="Zhou Z."/>
            <person name="Liu Y."/>
            <person name="Xu W."/>
            <person name="Pan J."/>
            <person name="Luo Z.H."/>
            <person name="Li M."/>
        </authorList>
    </citation>
    <scope>NUCLEOTIDE SEQUENCE [LARGE SCALE GENOMIC DNA]</scope>
    <source>
        <strain evidence="6">SpSt-648</strain>
    </source>
</reference>
<evidence type="ECO:0000256" key="3">
    <source>
        <dbReference type="ARBA" id="ARBA00023135"/>
    </source>
</evidence>
<comment type="subunit">
    <text evidence="5">Part of the signal recognition particle protein translocation system, which is composed of SRP and FtsY. Archaeal SRP consists of a 7S RNA molecule of 300 nucleotides and two protein subunits: SRP54 and SRP19.</text>
</comment>
<keyword evidence="3 5" id="KW-0733">Signal recognition particle</keyword>
<dbReference type="PANTHER" id="PTHR17453:SF0">
    <property type="entry name" value="SIGNAL RECOGNITION PARTICLE 19 KDA PROTEIN"/>
    <property type="match status" value="1"/>
</dbReference>
<evidence type="ECO:0000313" key="6">
    <source>
        <dbReference type="EMBL" id="HGQ73972.1"/>
    </source>
</evidence>
<proteinExistence type="inferred from homology"/>
<name>A0A7C4NRN2_STAMA</name>
<keyword evidence="2 5" id="KW-0963">Cytoplasm</keyword>
<dbReference type="PANTHER" id="PTHR17453">
    <property type="entry name" value="SIGNAL RECOGNITION PARTICLE 19 KD PROTEIN"/>
    <property type="match status" value="1"/>
</dbReference>
<dbReference type="InterPro" id="IPR002778">
    <property type="entry name" value="Signal_recog_particle_SRP19"/>
</dbReference>
<keyword evidence="4 5" id="KW-0687">Ribonucleoprotein</keyword>
<comment type="function">
    <text evidence="5">Involved in targeting and insertion of nascent membrane proteins into the cytoplasmic membrane. Binds directly to 7S RNA and mediates binding of the 54 kDa subunit of the SRP.</text>
</comment>
<dbReference type="InterPro" id="IPR036521">
    <property type="entry name" value="SRP19-like_sf"/>
</dbReference>
<gene>
    <name evidence="5" type="primary">srp19</name>
    <name evidence="6" type="ORF">ENU20_02715</name>
</gene>
<evidence type="ECO:0000256" key="1">
    <source>
        <dbReference type="ARBA" id="ARBA00004496"/>
    </source>
</evidence>
<comment type="similarity">
    <text evidence="5">Belongs to the SRP19 family.</text>
</comment>
<dbReference type="SUPFAM" id="SSF69695">
    <property type="entry name" value="SRP19"/>
    <property type="match status" value="1"/>
</dbReference>
<evidence type="ECO:0000256" key="2">
    <source>
        <dbReference type="ARBA" id="ARBA00022490"/>
    </source>
</evidence>
<dbReference type="Gene3D" id="3.30.56.30">
    <property type="entry name" value="Signal recognition particle, SRP19-like subunit"/>
    <property type="match status" value="1"/>
</dbReference>
<keyword evidence="5" id="KW-0694">RNA-binding</keyword>
<comment type="subcellular location">
    <subcellularLocation>
        <location evidence="1 5">Cytoplasm</location>
    </subcellularLocation>
</comment>
<evidence type="ECO:0000256" key="5">
    <source>
        <dbReference type="HAMAP-Rule" id="MF_00305"/>
    </source>
</evidence>
<protein>
    <recommendedName>
        <fullName evidence="5">Signal recognition particle 19 kDa protein</fullName>
        <shortName evidence="5">SRP19</shortName>
    </recommendedName>
</protein>
<dbReference type="AlphaFoldDB" id="A0A7C4NRN2"/>
<comment type="caution">
    <text evidence="6">The sequence shown here is derived from an EMBL/GenBank/DDBJ whole genome shotgun (WGS) entry which is preliminary data.</text>
</comment>
<evidence type="ECO:0000256" key="4">
    <source>
        <dbReference type="ARBA" id="ARBA00023274"/>
    </source>
</evidence>
<sequence>MSRRYAGGRIVIYPQYIDSTRTRSEGRRLNKNDAVPKPTIEEIFEASRSLGLEPFIEDSRYPRDWVSYDKRIIVLKKYPKLKLLKLIALKIKEFRKHRVT</sequence>
<dbReference type="Pfam" id="PF01922">
    <property type="entry name" value="SRP19"/>
    <property type="match status" value="1"/>
</dbReference>
<dbReference type="GO" id="GO:0006617">
    <property type="term" value="P:SRP-dependent cotranslational protein targeting to membrane, signal sequence recognition"/>
    <property type="evidence" value="ECO:0007669"/>
    <property type="project" value="TreeGrafter"/>
</dbReference>
<dbReference type="HAMAP" id="MF_00305">
    <property type="entry name" value="SRP19"/>
    <property type="match status" value="1"/>
</dbReference>
<accession>A0A7C4NRN2</accession>
<dbReference type="GO" id="GO:0048500">
    <property type="term" value="C:signal recognition particle"/>
    <property type="evidence" value="ECO:0007669"/>
    <property type="project" value="UniProtKB-UniRule"/>
</dbReference>
<dbReference type="InterPro" id="IPR022938">
    <property type="entry name" value="SRP19_arc-type"/>
</dbReference>
<dbReference type="EMBL" id="DTBP01000017">
    <property type="protein sequence ID" value="HGQ73972.1"/>
    <property type="molecule type" value="Genomic_DNA"/>
</dbReference>
<organism evidence="6">
    <name type="scientific">Staphylothermus marinus</name>
    <dbReference type="NCBI Taxonomy" id="2280"/>
    <lineage>
        <taxon>Archaea</taxon>
        <taxon>Thermoproteota</taxon>
        <taxon>Thermoprotei</taxon>
        <taxon>Desulfurococcales</taxon>
        <taxon>Desulfurococcaceae</taxon>
        <taxon>Staphylothermus</taxon>
    </lineage>
</organism>